<reference evidence="11 12" key="1">
    <citation type="submission" date="2018-03" db="EMBL/GenBank/DDBJ databases">
        <title>Genomic Encyclopedia of Archaeal and Bacterial Type Strains, Phase II (KMG-II): from individual species to whole genera.</title>
        <authorList>
            <person name="Goeker M."/>
        </authorList>
    </citation>
    <scope>NUCLEOTIDE SEQUENCE [LARGE SCALE GENOMIC DNA]</scope>
    <source>
        <strain evidence="11 12">DSM 13175</strain>
    </source>
</reference>
<dbReference type="Gene3D" id="1.20.5.1930">
    <property type="match status" value="1"/>
</dbReference>
<dbReference type="GO" id="GO:0046983">
    <property type="term" value="F:protein dimerization activity"/>
    <property type="evidence" value="ECO:0007669"/>
    <property type="project" value="InterPro"/>
</dbReference>
<keyword evidence="4" id="KW-0808">Transferase</keyword>
<dbReference type="RefSeq" id="WP_170068842.1">
    <property type="nucleotide sequence ID" value="NZ_PVTO01000011.1"/>
</dbReference>
<dbReference type="EC" id="2.7.13.3" evidence="2"/>
<evidence type="ECO:0000313" key="11">
    <source>
        <dbReference type="EMBL" id="PRY82520.1"/>
    </source>
</evidence>
<evidence type="ECO:0000256" key="8">
    <source>
        <dbReference type="ARBA" id="ARBA00023012"/>
    </source>
</evidence>
<dbReference type="PANTHER" id="PTHR24421:SF10">
    <property type="entry name" value="NITRATE_NITRITE SENSOR PROTEIN NARQ"/>
    <property type="match status" value="1"/>
</dbReference>
<comment type="caution">
    <text evidence="11">The sequence shown here is derived from an EMBL/GenBank/DDBJ whole genome shotgun (WGS) entry which is preliminary data.</text>
</comment>
<dbReference type="AlphaFoldDB" id="A0A2T0W731"/>
<feature type="transmembrane region" description="Helical" evidence="9">
    <location>
        <begin position="119"/>
        <end position="139"/>
    </location>
</feature>
<keyword evidence="3" id="KW-0597">Phosphoprotein</keyword>
<name>A0A2T0W731_9LACT</name>
<dbReference type="EMBL" id="PVTO01000011">
    <property type="protein sequence ID" value="PRY82520.1"/>
    <property type="molecule type" value="Genomic_DNA"/>
</dbReference>
<dbReference type="Proteomes" id="UP000238205">
    <property type="component" value="Unassembled WGS sequence"/>
</dbReference>
<sequence length="375" mass="42879">MISFWMLFIFLSAFWLTAVINLTSVNDSVLLLSAAFYLLYFLMPILSNTVRSLIYISLPVLIMAAFSTISSNPVVWFILFVVAIEVTIRLSIRASSIYLAYITLLSLVPGALSGEFNQVLSQFLICVFLSVITLTLRLFSIKRIRLQKEYDQIYSDHRHLKRQVVRGEQLARQEERSAVARDIHDSVGHRLTALVMQLEVARYKTQDDNEKQQLTDFKDLAQRSLHETRAAVSALKSDETAGLQAVIQLVRKLESESHIKIRFLLESGVLNEPLSNKQSIVIYRAIQESLTNMMRHSHTREADIHFKLLADRYVQFSVSHPIKEKVELVEGFGLSNMRNRLEEIDGKLTISQHNFIFKVTGQFPVETEDGNEELG</sequence>
<keyword evidence="12" id="KW-1185">Reference proteome</keyword>
<dbReference type="PANTHER" id="PTHR24421">
    <property type="entry name" value="NITRATE/NITRITE SENSOR PROTEIN NARX-RELATED"/>
    <property type="match status" value="1"/>
</dbReference>
<feature type="domain" description="Signal transduction histidine kinase subgroup 3 dimerisation and phosphoacceptor" evidence="10">
    <location>
        <begin position="175"/>
        <end position="238"/>
    </location>
</feature>
<dbReference type="GO" id="GO:0000155">
    <property type="term" value="F:phosphorelay sensor kinase activity"/>
    <property type="evidence" value="ECO:0007669"/>
    <property type="project" value="InterPro"/>
</dbReference>
<dbReference type="GO" id="GO:0005524">
    <property type="term" value="F:ATP binding"/>
    <property type="evidence" value="ECO:0007669"/>
    <property type="project" value="UniProtKB-KW"/>
</dbReference>
<dbReference type="Gene3D" id="3.30.565.10">
    <property type="entry name" value="Histidine kinase-like ATPase, C-terminal domain"/>
    <property type="match status" value="1"/>
</dbReference>
<evidence type="ECO:0000256" key="1">
    <source>
        <dbReference type="ARBA" id="ARBA00000085"/>
    </source>
</evidence>
<feature type="transmembrane region" description="Helical" evidence="9">
    <location>
        <begin position="96"/>
        <end position="113"/>
    </location>
</feature>
<accession>A0A2T0W731</accession>
<evidence type="ECO:0000256" key="3">
    <source>
        <dbReference type="ARBA" id="ARBA00022553"/>
    </source>
</evidence>
<feature type="transmembrane region" description="Helical" evidence="9">
    <location>
        <begin position="53"/>
        <end position="84"/>
    </location>
</feature>
<keyword evidence="6 11" id="KW-0418">Kinase</keyword>
<gene>
    <name evidence="11" type="ORF">CLV38_11170</name>
</gene>
<protein>
    <recommendedName>
        <fullName evidence="2">histidine kinase</fullName>
        <ecNumber evidence="2">2.7.13.3</ecNumber>
    </recommendedName>
</protein>
<feature type="transmembrane region" description="Helical" evidence="9">
    <location>
        <begin position="29"/>
        <end position="47"/>
    </location>
</feature>
<keyword evidence="7" id="KW-0067">ATP-binding</keyword>
<keyword evidence="8" id="KW-0902">Two-component regulatory system</keyword>
<evidence type="ECO:0000256" key="9">
    <source>
        <dbReference type="SAM" id="Phobius"/>
    </source>
</evidence>
<evidence type="ECO:0000256" key="2">
    <source>
        <dbReference type="ARBA" id="ARBA00012438"/>
    </source>
</evidence>
<evidence type="ECO:0000256" key="6">
    <source>
        <dbReference type="ARBA" id="ARBA00022777"/>
    </source>
</evidence>
<organism evidence="11 12">
    <name type="scientific">Alkalibacterium olivapovliticus</name>
    <dbReference type="NCBI Taxonomy" id="99907"/>
    <lineage>
        <taxon>Bacteria</taxon>
        <taxon>Bacillati</taxon>
        <taxon>Bacillota</taxon>
        <taxon>Bacilli</taxon>
        <taxon>Lactobacillales</taxon>
        <taxon>Carnobacteriaceae</taxon>
        <taxon>Alkalibacterium</taxon>
    </lineage>
</organism>
<evidence type="ECO:0000313" key="12">
    <source>
        <dbReference type="Proteomes" id="UP000238205"/>
    </source>
</evidence>
<evidence type="ECO:0000256" key="4">
    <source>
        <dbReference type="ARBA" id="ARBA00022679"/>
    </source>
</evidence>
<keyword evidence="5" id="KW-0547">Nucleotide-binding</keyword>
<feature type="transmembrane region" description="Helical" evidence="9">
    <location>
        <begin position="6"/>
        <end position="22"/>
    </location>
</feature>
<dbReference type="Pfam" id="PF07730">
    <property type="entry name" value="HisKA_3"/>
    <property type="match status" value="1"/>
</dbReference>
<evidence type="ECO:0000256" key="7">
    <source>
        <dbReference type="ARBA" id="ARBA00022840"/>
    </source>
</evidence>
<keyword evidence="9" id="KW-0472">Membrane</keyword>
<dbReference type="InterPro" id="IPR011712">
    <property type="entry name" value="Sig_transdc_His_kin_sub3_dim/P"/>
</dbReference>
<proteinExistence type="predicted"/>
<dbReference type="GO" id="GO:0016020">
    <property type="term" value="C:membrane"/>
    <property type="evidence" value="ECO:0007669"/>
    <property type="project" value="InterPro"/>
</dbReference>
<keyword evidence="9" id="KW-1133">Transmembrane helix</keyword>
<keyword evidence="9" id="KW-0812">Transmembrane</keyword>
<dbReference type="InterPro" id="IPR050482">
    <property type="entry name" value="Sensor_HK_TwoCompSys"/>
</dbReference>
<evidence type="ECO:0000259" key="10">
    <source>
        <dbReference type="Pfam" id="PF07730"/>
    </source>
</evidence>
<comment type="catalytic activity">
    <reaction evidence="1">
        <text>ATP + protein L-histidine = ADP + protein N-phospho-L-histidine.</text>
        <dbReference type="EC" id="2.7.13.3"/>
    </reaction>
</comment>
<evidence type="ECO:0000256" key="5">
    <source>
        <dbReference type="ARBA" id="ARBA00022741"/>
    </source>
</evidence>
<dbReference type="InterPro" id="IPR036890">
    <property type="entry name" value="HATPase_C_sf"/>
</dbReference>